<keyword evidence="3" id="KW-1003">Cell membrane</keyword>
<feature type="transmembrane region" description="Helical" evidence="7">
    <location>
        <begin position="443"/>
        <end position="461"/>
    </location>
</feature>
<feature type="transmembrane region" description="Helical" evidence="7">
    <location>
        <begin position="387"/>
        <end position="412"/>
    </location>
</feature>
<evidence type="ECO:0000256" key="1">
    <source>
        <dbReference type="ARBA" id="ARBA00004651"/>
    </source>
</evidence>
<feature type="transmembrane region" description="Helical" evidence="7">
    <location>
        <begin position="37"/>
        <end position="56"/>
    </location>
</feature>
<accession>A0A510DXA5</accession>
<dbReference type="CDD" id="cd17321">
    <property type="entry name" value="MFS_MMR_MDR_like"/>
    <property type="match status" value="1"/>
</dbReference>
<feature type="transmembrane region" description="Helical" evidence="7">
    <location>
        <begin position="258"/>
        <end position="283"/>
    </location>
</feature>
<dbReference type="PANTHER" id="PTHR42718">
    <property type="entry name" value="MAJOR FACILITATOR SUPERFAMILY MULTIDRUG TRANSPORTER MFSC"/>
    <property type="match status" value="1"/>
</dbReference>
<dbReference type="GO" id="GO:0005886">
    <property type="term" value="C:plasma membrane"/>
    <property type="evidence" value="ECO:0007669"/>
    <property type="project" value="UniProtKB-SubCell"/>
</dbReference>
<feature type="transmembrane region" description="Helical" evidence="7">
    <location>
        <begin position="77"/>
        <end position="98"/>
    </location>
</feature>
<reference evidence="9 10" key="1">
    <citation type="journal article" date="2020" name="Int. J. Syst. Evol. Microbiol.">
        <title>Sulfuracidifex tepidarius gen. nov., sp. nov. and transfer of Sulfolobus metallicus Huber and Stetter 1992 to the genus Sulfuracidifex as Sulfuracidifex metallicus comb. nov.</title>
        <authorList>
            <person name="Itoh T."/>
            <person name="Miura T."/>
            <person name="Sakai H.D."/>
            <person name="Kato S."/>
            <person name="Ohkuma M."/>
            <person name="Takashina T."/>
        </authorList>
    </citation>
    <scope>NUCLEOTIDE SEQUENCE [LARGE SCALE GENOMIC DNA]</scope>
    <source>
        <strain evidence="9 10">IC-006</strain>
    </source>
</reference>
<dbReference type="OrthoDB" id="117970at2157"/>
<dbReference type="Pfam" id="PF07690">
    <property type="entry name" value="MFS_1"/>
    <property type="match status" value="1"/>
</dbReference>
<feature type="transmembrane region" description="Helical" evidence="7">
    <location>
        <begin position="323"/>
        <end position="342"/>
    </location>
</feature>
<keyword evidence="10" id="KW-1185">Reference proteome</keyword>
<dbReference type="InterPro" id="IPR036259">
    <property type="entry name" value="MFS_trans_sf"/>
</dbReference>
<dbReference type="Gene3D" id="1.20.1250.20">
    <property type="entry name" value="MFS general substrate transporter like domains"/>
    <property type="match status" value="1"/>
</dbReference>
<organism evidence="9 10">
    <name type="scientific">Sulfuracidifex tepidarius</name>
    <dbReference type="NCBI Taxonomy" id="1294262"/>
    <lineage>
        <taxon>Archaea</taxon>
        <taxon>Thermoproteota</taxon>
        <taxon>Thermoprotei</taxon>
        <taxon>Sulfolobales</taxon>
        <taxon>Sulfolobaceae</taxon>
        <taxon>Sulfuracidifex</taxon>
    </lineage>
</organism>
<evidence type="ECO:0000256" key="4">
    <source>
        <dbReference type="ARBA" id="ARBA00022692"/>
    </source>
</evidence>
<evidence type="ECO:0000256" key="5">
    <source>
        <dbReference type="ARBA" id="ARBA00022989"/>
    </source>
</evidence>
<dbReference type="STRING" id="1294262.GCA_001316085_02154"/>
<keyword evidence="2" id="KW-0813">Transport</keyword>
<proteinExistence type="predicted"/>
<keyword evidence="6 7" id="KW-0472">Membrane</keyword>
<dbReference type="SUPFAM" id="SSF103473">
    <property type="entry name" value="MFS general substrate transporter"/>
    <property type="match status" value="1"/>
</dbReference>
<feature type="transmembrane region" description="Helical" evidence="7">
    <location>
        <begin position="130"/>
        <end position="152"/>
    </location>
</feature>
<keyword evidence="5 7" id="KW-1133">Transmembrane helix</keyword>
<evidence type="ECO:0000256" key="6">
    <source>
        <dbReference type="ARBA" id="ARBA00023136"/>
    </source>
</evidence>
<protein>
    <submittedName>
        <fullName evidence="9">Multidrug resistance protein MdtD</fullName>
    </submittedName>
</protein>
<dbReference type="RefSeq" id="WP_149528700.1">
    <property type="nucleotide sequence ID" value="NZ_AP018929.1"/>
</dbReference>
<sequence>MRERLILLVLVLGTMMSAVDSTVVILALPTITQDLHTTLTLTIWTILSYLLVIAVMTTQLGRLGDSIGRARIYNTGFLLFTVGSLLCGMSPSIFFLIGSRVLQAVGASMIQANSGAIIADMFSPNRRGKAYGFTSIGWNVGATLGIVIGGVLTTLVGWRYIFFINLPIGAVAFTLGLKYINYEGKKEKKPLDVIGTLGLGIGLVMVSLSGSEIAALGVNLLDLLTVGAGIVVLAMTLNQERKISFPIVNMKAFKNRTLSFSILASFFQSMGYLAVVFIVIMYLQGIRGLSPLDSSLLLIPGYVIASSLGPFMGILSDRVGGRVPATLGILMMMSAVGVYFTLTPSSSYYTVIAASVLGGIGSSMFYPANNSSVMANASVGDYGGVSGLLRTLANMGTLSSYVMTIAVASIAVPRQVAFEVFLGTANLLGGVSSAFMTGVRTDLLVSAGILSVALVLSALRGKEVRESKREKVQTYSQK</sequence>
<dbReference type="PANTHER" id="PTHR42718:SF9">
    <property type="entry name" value="MAJOR FACILITATOR SUPERFAMILY MULTIDRUG TRANSPORTER MFSC"/>
    <property type="match status" value="1"/>
</dbReference>
<dbReference type="GeneID" id="41715910"/>
<dbReference type="EMBL" id="AP018929">
    <property type="protein sequence ID" value="BBG24835.1"/>
    <property type="molecule type" value="Genomic_DNA"/>
</dbReference>
<dbReference type="InterPro" id="IPR011701">
    <property type="entry name" value="MFS"/>
</dbReference>
<gene>
    <name evidence="9" type="ORF">IC006_2169</name>
</gene>
<evidence type="ECO:0000313" key="9">
    <source>
        <dbReference type="EMBL" id="BBG24835.1"/>
    </source>
</evidence>
<dbReference type="FunFam" id="1.20.1720.10:FF:000021">
    <property type="entry name" value="Drug resistance transporter, EmrB/QacA subfamily"/>
    <property type="match status" value="1"/>
</dbReference>
<feature type="transmembrane region" description="Helical" evidence="7">
    <location>
        <begin position="216"/>
        <end position="237"/>
    </location>
</feature>
<dbReference type="KEGG" id="step:IC006_2169"/>
<feature type="transmembrane region" description="Helical" evidence="7">
    <location>
        <begin position="348"/>
        <end position="366"/>
    </location>
</feature>
<name>A0A510DXA5_9CREN</name>
<dbReference type="PROSITE" id="PS50850">
    <property type="entry name" value="MFS"/>
    <property type="match status" value="1"/>
</dbReference>
<feature type="transmembrane region" description="Helical" evidence="7">
    <location>
        <begin position="104"/>
        <end position="123"/>
    </location>
</feature>
<dbReference type="InterPro" id="IPR020846">
    <property type="entry name" value="MFS_dom"/>
</dbReference>
<dbReference type="GO" id="GO:0022857">
    <property type="term" value="F:transmembrane transporter activity"/>
    <property type="evidence" value="ECO:0007669"/>
    <property type="project" value="InterPro"/>
</dbReference>
<keyword evidence="4 7" id="KW-0812">Transmembrane</keyword>
<feature type="transmembrane region" description="Helical" evidence="7">
    <location>
        <begin position="191"/>
        <end position="210"/>
    </location>
</feature>
<evidence type="ECO:0000256" key="3">
    <source>
        <dbReference type="ARBA" id="ARBA00022475"/>
    </source>
</evidence>
<evidence type="ECO:0000313" key="10">
    <source>
        <dbReference type="Proteomes" id="UP000322983"/>
    </source>
</evidence>
<comment type="subcellular location">
    <subcellularLocation>
        <location evidence="1">Cell membrane</location>
        <topology evidence="1">Multi-pass membrane protein</topology>
    </subcellularLocation>
</comment>
<dbReference type="Proteomes" id="UP000322983">
    <property type="component" value="Chromosome"/>
</dbReference>
<feature type="transmembrane region" description="Helical" evidence="7">
    <location>
        <begin position="295"/>
        <end position="316"/>
    </location>
</feature>
<dbReference type="Gene3D" id="1.20.1720.10">
    <property type="entry name" value="Multidrug resistance protein D"/>
    <property type="match status" value="1"/>
</dbReference>
<feature type="transmembrane region" description="Helical" evidence="7">
    <location>
        <begin position="158"/>
        <end position="179"/>
    </location>
</feature>
<evidence type="ECO:0000259" key="8">
    <source>
        <dbReference type="PROSITE" id="PS50850"/>
    </source>
</evidence>
<evidence type="ECO:0000256" key="2">
    <source>
        <dbReference type="ARBA" id="ARBA00022448"/>
    </source>
</evidence>
<dbReference type="AlphaFoldDB" id="A0A510DXA5"/>
<dbReference type="FunFam" id="1.20.1250.20:FF:000503">
    <property type="entry name" value="Drug resistance transporter, EmrB/QacA subfamily"/>
    <property type="match status" value="1"/>
</dbReference>
<evidence type="ECO:0000256" key="7">
    <source>
        <dbReference type="SAM" id="Phobius"/>
    </source>
</evidence>
<feature type="domain" description="Major facilitator superfamily (MFS) profile" evidence="8">
    <location>
        <begin position="6"/>
        <end position="465"/>
    </location>
</feature>